<protein>
    <submittedName>
        <fullName evidence="3">Phosphatase PAP2 family protein</fullName>
    </submittedName>
</protein>
<feature type="transmembrane region" description="Helical" evidence="1">
    <location>
        <begin position="60"/>
        <end position="81"/>
    </location>
</feature>
<keyword evidence="1" id="KW-0812">Transmembrane</keyword>
<feature type="domain" description="Phosphatidic acid phosphatase type 2/haloperoxidase" evidence="2">
    <location>
        <begin position="15"/>
        <end position="128"/>
    </location>
</feature>
<keyword evidence="1" id="KW-0472">Membrane</keyword>
<gene>
    <name evidence="3" type="ORF">Y10_23810</name>
</gene>
<feature type="transmembrane region" description="Helical" evidence="1">
    <location>
        <begin position="88"/>
        <end position="107"/>
    </location>
</feature>
<dbReference type="PANTHER" id="PTHR14969:SF13">
    <property type="entry name" value="AT30094P"/>
    <property type="match status" value="1"/>
</dbReference>
<comment type="caution">
    <text evidence="3">The sequence shown here is derived from an EMBL/GenBank/DDBJ whole genome shotgun (WGS) entry which is preliminary data.</text>
</comment>
<dbReference type="PANTHER" id="PTHR14969">
    <property type="entry name" value="SPHINGOSINE-1-PHOSPHATE PHOSPHOHYDROLASE"/>
    <property type="match status" value="1"/>
</dbReference>
<dbReference type="Pfam" id="PF01569">
    <property type="entry name" value="PAP2"/>
    <property type="match status" value="1"/>
</dbReference>
<evidence type="ECO:0000256" key="1">
    <source>
        <dbReference type="SAM" id="Phobius"/>
    </source>
</evidence>
<feature type="transmembrane region" description="Helical" evidence="1">
    <location>
        <begin position="113"/>
        <end position="131"/>
    </location>
</feature>
<feature type="transmembrane region" description="Helical" evidence="1">
    <location>
        <begin position="12"/>
        <end position="32"/>
    </location>
</feature>
<dbReference type="InterPro" id="IPR036938">
    <property type="entry name" value="PAP2/HPO_sf"/>
</dbReference>
<keyword evidence="1" id="KW-1133">Transmembrane helix</keyword>
<sequence>MIIKRYTKQEALRILYTFLSLLAVTLSLTYYVKVYVLRSRPVNNKEIFESLRIMIQPIDYSFFSGHACNSFAITTFFYLFMRRKMKNAWVFYLWPILFSYSRLYFAVHFPSDVLVGALVGIATAITSYNLYKKFSPKITRDDLEVESDS</sequence>
<dbReference type="Gene3D" id="1.20.144.10">
    <property type="entry name" value="Phosphatidic acid phosphatase type 2/haloperoxidase"/>
    <property type="match status" value="1"/>
</dbReference>
<dbReference type="InterPro" id="IPR000326">
    <property type="entry name" value="PAP2/HPO"/>
</dbReference>
<proteinExistence type="predicted"/>
<dbReference type="SUPFAM" id="SSF48317">
    <property type="entry name" value="Acid phosphatase/Vanadium-dependent haloperoxidase"/>
    <property type="match status" value="1"/>
</dbReference>
<dbReference type="Proteomes" id="UP001143543">
    <property type="component" value="Unassembled WGS sequence"/>
</dbReference>
<organism evidence="3 4">
    <name type="scientific">Neptunitalea lumnitzerae</name>
    <dbReference type="NCBI Taxonomy" id="2965509"/>
    <lineage>
        <taxon>Bacteria</taxon>
        <taxon>Pseudomonadati</taxon>
        <taxon>Bacteroidota</taxon>
        <taxon>Flavobacteriia</taxon>
        <taxon>Flavobacteriales</taxon>
        <taxon>Flavobacteriaceae</taxon>
        <taxon>Neptunitalea</taxon>
    </lineage>
</organism>
<keyword evidence="4" id="KW-1185">Reference proteome</keyword>
<dbReference type="SMART" id="SM00014">
    <property type="entry name" value="acidPPc"/>
    <property type="match status" value="1"/>
</dbReference>
<reference evidence="3" key="1">
    <citation type="submission" date="2022-07" db="EMBL/GenBank/DDBJ databases">
        <title>Taxonomy of Novel Oxalotrophic and Methylotrophic Bacteria.</title>
        <authorList>
            <person name="Sahin N."/>
            <person name="Tani A."/>
        </authorList>
    </citation>
    <scope>NUCLEOTIDE SEQUENCE</scope>
    <source>
        <strain evidence="3">Y10</strain>
    </source>
</reference>
<dbReference type="EMBL" id="BRVO01000002">
    <property type="protein sequence ID" value="GLB50013.1"/>
    <property type="molecule type" value="Genomic_DNA"/>
</dbReference>
<evidence type="ECO:0000313" key="3">
    <source>
        <dbReference type="EMBL" id="GLB50013.1"/>
    </source>
</evidence>
<name>A0ABQ5MKW0_9FLAO</name>
<accession>A0ABQ5MKW0</accession>
<evidence type="ECO:0000259" key="2">
    <source>
        <dbReference type="SMART" id="SM00014"/>
    </source>
</evidence>
<evidence type="ECO:0000313" key="4">
    <source>
        <dbReference type="Proteomes" id="UP001143543"/>
    </source>
</evidence>